<feature type="compositionally biased region" description="Polar residues" evidence="2">
    <location>
        <begin position="521"/>
        <end position="530"/>
    </location>
</feature>
<keyword evidence="1" id="KW-0175">Coiled coil</keyword>
<dbReference type="Pfam" id="PF03999">
    <property type="entry name" value="MAP65_ASE1"/>
    <property type="match status" value="2"/>
</dbReference>
<protein>
    <submittedName>
        <fullName evidence="4">Protein regulator of cytokinesis 1</fullName>
    </submittedName>
</protein>
<dbReference type="Proteomes" id="UP000887566">
    <property type="component" value="Unplaced"/>
</dbReference>
<dbReference type="GO" id="GO:0005737">
    <property type="term" value="C:cytoplasm"/>
    <property type="evidence" value="ECO:0007669"/>
    <property type="project" value="TreeGrafter"/>
</dbReference>
<dbReference type="Gene3D" id="1.20.58.1520">
    <property type="match status" value="1"/>
</dbReference>
<evidence type="ECO:0000256" key="2">
    <source>
        <dbReference type="SAM" id="MobiDB-lite"/>
    </source>
</evidence>
<feature type="region of interest" description="Disordered" evidence="2">
    <location>
        <begin position="401"/>
        <end position="488"/>
    </location>
</feature>
<keyword evidence="3" id="KW-1185">Reference proteome</keyword>
<feature type="compositionally biased region" description="Polar residues" evidence="2">
    <location>
        <begin position="439"/>
        <end position="448"/>
    </location>
</feature>
<sequence length="541" mass="61622">MADRMLRRRSVADATTAFVQYLNETLEQLHALWDEAGMTDDPRGERVTTVYVHLRSLLDQMVEEETGMVGTLKKRAKENLKTVKELRRELGMEDYMVPMDAELLEMDEILRSERERLKALKKQRVEKLARLKEEDETLCTRLDTVPFIVKDAIPSEQHLEELAEHVDQMRHLLHNRSIDFGLAKTELARLLARMGTPAPNEFCKEVLRSSEETFLLSSGNMDALETLILTVSDQYKSFVANFRSRFDELYAEIDHWWTKCLVPIEERAQFPSFSEDDISEAALDRLRAEIERLRQFFSERQSVLGKLEVWQELWKEKLDFEQHQNDPARYHNRAGNLAAELKRNKAVESSLLPKARRDLEAAVEEWTVAHPEEAILICGRDPVAYVDFTVSEHLAAKEYEKQQKQLAKKQQMEQEAKFGSTPGKKASPPKRALTPCGVSRSNLTNKMTLSRARSPIKPVQLQPGQTRTPSGSIKRMVPPSPALCPPPRKMPNESLATVIDYGDFTSGIHGRPPGPDAESIAHSSFASSKPPNARGGLSRRL</sequence>
<evidence type="ECO:0000313" key="3">
    <source>
        <dbReference type="Proteomes" id="UP000887566"/>
    </source>
</evidence>
<accession>A0A914XI77</accession>
<dbReference type="GO" id="GO:0051256">
    <property type="term" value="P:mitotic spindle midzone assembly"/>
    <property type="evidence" value="ECO:0007669"/>
    <property type="project" value="TreeGrafter"/>
</dbReference>
<reference evidence="4" key="1">
    <citation type="submission" date="2022-11" db="UniProtKB">
        <authorList>
            <consortium name="WormBaseParasite"/>
        </authorList>
    </citation>
    <scope>IDENTIFICATION</scope>
</reference>
<dbReference type="AlphaFoldDB" id="A0A914XI77"/>
<dbReference type="PANTHER" id="PTHR19321:SF41">
    <property type="entry name" value="FASCETTO-RELATED"/>
    <property type="match status" value="1"/>
</dbReference>
<feature type="coiled-coil region" evidence="1">
    <location>
        <begin position="69"/>
        <end position="137"/>
    </location>
</feature>
<feature type="compositionally biased region" description="Polar residues" evidence="2">
    <location>
        <begin position="462"/>
        <end position="471"/>
    </location>
</feature>
<dbReference type="PANTHER" id="PTHR19321">
    <property type="entry name" value="PROTEIN REGULATOR OF CYTOKINESIS 1 PRC1-RELATED"/>
    <property type="match status" value="1"/>
</dbReference>
<proteinExistence type="predicted"/>
<dbReference type="GO" id="GO:1990023">
    <property type="term" value="C:mitotic spindle midzone"/>
    <property type="evidence" value="ECO:0007669"/>
    <property type="project" value="TreeGrafter"/>
</dbReference>
<dbReference type="InterPro" id="IPR007145">
    <property type="entry name" value="MAP65_Ase1_PRC1"/>
</dbReference>
<feature type="compositionally biased region" description="Pro residues" evidence="2">
    <location>
        <begin position="478"/>
        <end position="488"/>
    </location>
</feature>
<feature type="region of interest" description="Disordered" evidence="2">
    <location>
        <begin position="503"/>
        <end position="541"/>
    </location>
</feature>
<dbReference type="GO" id="GO:0008017">
    <property type="term" value="F:microtubule binding"/>
    <property type="evidence" value="ECO:0007669"/>
    <property type="project" value="InterPro"/>
</dbReference>
<name>A0A914XI77_9BILA</name>
<evidence type="ECO:0000313" key="4">
    <source>
        <dbReference type="WBParaSite" id="PSAMB.scaffold8193size6512.g31089.t1"/>
    </source>
</evidence>
<organism evidence="3 4">
    <name type="scientific">Plectus sambesii</name>
    <dbReference type="NCBI Taxonomy" id="2011161"/>
    <lineage>
        <taxon>Eukaryota</taxon>
        <taxon>Metazoa</taxon>
        <taxon>Ecdysozoa</taxon>
        <taxon>Nematoda</taxon>
        <taxon>Chromadorea</taxon>
        <taxon>Plectida</taxon>
        <taxon>Plectina</taxon>
        <taxon>Plectoidea</taxon>
        <taxon>Plectidae</taxon>
        <taxon>Plectus</taxon>
    </lineage>
</organism>
<dbReference type="WBParaSite" id="PSAMB.scaffold8193size6512.g31089.t1">
    <property type="protein sequence ID" value="PSAMB.scaffold8193size6512.g31089.t1"/>
    <property type="gene ID" value="PSAMB.scaffold8193size6512.g31089"/>
</dbReference>
<evidence type="ECO:0000256" key="1">
    <source>
        <dbReference type="SAM" id="Coils"/>
    </source>
</evidence>